<feature type="compositionally biased region" description="Gly residues" evidence="1">
    <location>
        <begin position="1"/>
        <end position="16"/>
    </location>
</feature>
<proteinExistence type="predicted"/>
<feature type="compositionally biased region" description="Basic and acidic residues" evidence="1">
    <location>
        <begin position="38"/>
        <end position="49"/>
    </location>
</feature>
<feature type="region of interest" description="Disordered" evidence="1">
    <location>
        <begin position="133"/>
        <end position="175"/>
    </location>
</feature>
<sequence length="297" mass="33510">MGGGGGGGDGGDSGGVGRRRALNGSVHPIALHSMSSRSNEERKNEDRRPHPSHSLTHSHGCSSGSSSLRVLLASLLLWLLQNTIPDPSLLLRNLNIQGELERTGQKDDSEREKERGMSYLFLMHMPLEWREEGADQRSVHTTHDEQDTARVAEREREREKESERETQENSTWSTRTKFNTCAGMVAMVVLVSVAHNSVSPRNRETRREQGERETEKLKNSRTKKEKEDEEKKEEKEADYEEFEEEDKKNKTRELYKKMGKQATAIPPPPSSPPPPPVPSTSAVLQCCCLKKSRVLWS</sequence>
<keyword evidence="3" id="KW-1185">Reference proteome</keyword>
<evidence type="ECO:0000313" key="3">
    <source>
        <dbReference type="Proteomes" id="UP000318571"/>
    </source>
</evidence>
<dbReference type="EMBL" id="VCGU01000009">
    <property type="protein sequence ID" value="TRY71140.1"/>
    <property type="molecule type" value="Genomic_DNA"/>
</dbReference>
<dbReference type="AlphaFoldDB" id="A0A553P0D2"/>
<feature type="region of interest" description="Disordered" evidence="1">
    <location>
        <begin position="1"/>
        <end position="63"/>
    </location>
</feature>
<protein>
    <submittedName>
        <fullName evidence="2">Uncharacterized protein</fullName>
    </submittedName>
</protein>
<evidence type="ECO:0000256" key="1">
    <source>
        <dbReference type="SAM" id="MobiDB-lite"/>
    </source>
</evidence>
<feature type="compositionally biased region" description="Low complexity" evidence="1">
    <location>
        <begin position="52"/>
        <end position="63"/>
    </location>
</feature>
<accession>A0A553P0D2</accession>
<comment type="caution">
    <text evidence="2">The sequence shown here is derived from an EMBL/GenBank/DDBJ whole genome shotgun (WGS) entry which is preliminary data.</text>
</comment>
<feature type="compositionally biased region" description="Basic and acidic residues" evidence="1">
    <location>
        <begin position="245"/>
        <end position="256"/>
    </location>
</feature>
<feature type="compositionally biased region" description="Pro residues" evidence="1">
    <location>
        <begin position="265"/>
        <end position="278"/>
    </location>
</feature>
<dbReference type="Proteomes" id="UP000318571">
    <property type="component" value="Chromosome 9"/>
</dbReference>
<feature type="compositionally biased region" description="Acidic residues" evidence="1">
    <location>
        <begin position="227"/>
        <end position="244"/>
    </location>
</feature>
<organism evidence="2 3">
    <name type="scientific">Tigriopus californicus</name>
    <name type="common">Marine copepod</name>
    <dbReference type="NCBI Taxonomy" id="6832"/>
    <lineage>
        <taxon>Eukaryota</taxon>
        <taxon>Metazoa</taxon>
        <taxon>Ecdysozoa</taxon>
        <taxon>Arthropoda</taxon>
        <taxon>Crustacea</taxon>
        <taxon>Multicrustacea</taxon>
        <taxon>Hexanauplia</taxon>
        <taxon>Copepoda</taxon>
        <taxon>Harpacticoida</taxon>
        <taxon>Harpacticidae</taxon>
        <taxon>Tigriopus</taxon>
    </lineage>
</organism>
<gene>
    <name evidence="2" type="ORF">TCAL_16437</name>
</gene>
<evidence type="ECO:0000313" key="2">
    <source>
        <dbReference type="EMBL" id="TRY71140.1"/>
    </source>
</evidence>
<feature type="compositionally biased region" description="Basic and acidic residues" evidence="1">
    <location>
        <begin position="133"/>
        <end position="167"/>
    </location>
</feature>
<feature type="region of interest" description="Disordered" evidence="1">
    <location>
        <begin position="197"/>
        <end position="282"/>
    </location>
</feature>
<feature type="compositionally biased region" description="Basic and acidic residues" evidence="1">
    <location>
        <begin position="201"/>
        <end position="226"/>
    </location>
</feature>
<reference evidence="2 3" key="1">
    <citation type="journal article" date="2018" name="Nat. Ecol. Evol.">
        <title>Genomic signatures of mitonuclear coevolution across populations of Tigriopus californicus.</title>
        <authorList>
            <person name="Barreto F.S."/>
            <person name="Watson E.T."/>
            <person name="Lima T.G."/>
            <person name="Willett C.S."/>
            <person name="Edmands S."/>
            <person name="Li W."/>
            <person name="Burton R.S."/>
        </authorList>
    </citation>
    <scope>NUCLEOTIDE SEQUENCE [LARGE SCALE GENOMIC DNA]</scope>
    <source>
        <strain evidence="2 3">San Diego</strain>
    </source>
</reference>
<name>A0A553P0D2_TIGCA</name>